<dbReference type="GO" id="GO:0004521">
    <property type="term" value="F:RNA endonuclease activity"/>
    <property type="evidence" value="ECO:0007669"/>
    <property type="project" value="InterPro"/>
</dbReference>
<evidence type="ECO:0000256" key="2">
    <source>
        <dbReference type="ARBA" id="ARBA00009959"/>
    </source>
</evidence>
<name>A0A0W0VJ29_9GAMM</name>
<keyword evidence="5 9" id="KW-0255">Endonuclease</keyword>
<dbReference type="CDD" id="cd09725">
    <property type="entry name" value="Cas2_I_II_III"/>
    <property type="match status" value="1"/>
</dbReference>
<dbReference type="AlphaFoldDB" id="A0A0W0VJ29"/>
<dbReference type="GO" id="GO:0051607">
    <property type="term" value="P:defense response to virus"/>
    <property type="evidence" value="ECO:0007669"/>
    <property type="project" value="UniProtKB-UniRule"/>
</dbReference>
<dbReference type="OrthoDB" id="7066113at2"/>
<proteinExistence type="inferred from homology"/>
<dbReference type="Gene3D" id="3.30.70.240">
    <property type="match status" value="1"/>
</dbReference>
<reference evidence="10 11" key="1">
    <citation type="submission" date="2015-11" db="EMBL/GenBank/DDBJ databases">
        <title>Genomic analysis of 38 Legionella species identifies large and diverse effector repertoires.</title>
        <authorList>
            <person name="Burstein D."/>
            <person name="Amaro F."/>
            <person name="Zusman T."/>
            <person name="Lifshitz Z."/>
            <person name="Cohen O."/>
            <person name="Gilbert J.A."/>
            <person name="Pupko T."/>
            <person name="Shuman H.A."/>
            <person name="Segal G."/>
        </authorList>
    </citation>
    <scope>NUCLEOTIDE SEQUENCE [LARGE SCALE GENOMIC DNA]</scope>
    <source>
        <strain evidence="10 11">ATCC 49505</strain>
    </source>
</reference>
<dbReference type="InterPro" id="IPR021127">
    <property type="entry name" value="CRISPR_associated_Cas2"/>
</dbReference>
<dbReference type="SUPFAM" id="SSF143430">
    <property type="entry name" value="TTP0101/SSO1404-like"/>
    <property type="match status" value="1"/>
</dbReference>
<keyword evidence="3 9" id="KW-0540">Nuclease</keyword>
<comment type="subunit">
    <text evidence="9">Homodimer, forms a heterotetramer with a Cas1 homodimer.</text>
</comment>
<dbReference type="PATRIC" id="fig|45068.5.peg.1884"/>
<keyword evidence="7 9" id="KW-0460">Magnesium</keyword>
<evidence type="ECO:0000256" key="4">
    <source>
        <dbReference type="ARBA" id="ARBA00022723"/>
    </source>
</evidence>
<organism evidence="10 11">
    <name type="scientific">Legionella londiniensis</name>
    <dbReference type="NCBI Taxonomy" id="45068"/>
    <lineage>
        <taxon>Bacteria</taxon>
        <taxon>Pseudomonadati</taxon>
        <taxon>Pseudomonadota</taxon>
        <taxon>Gammaproteobacteria</taxon>
        <taxon>Legionellales</taxon>
        <taxon>Legionellaceae</taxon>
        <taxon>Legionella</taxon>
    </lineage>
</organism>
<keyword evidence="8 9" id="KW-0051">Antiviral defense</keyword>
<evidence type="ECO:0000313" key="11">
    <source>
        <dbReference type="Proteomes" id="UP000054997"/>
    </source>
</evidence>
<dbReference type="Pfam" id="PF09827">
    <property type="entry name" value="CRISPR_Cas2"/>
    <property type="match status" value="1"/>
</dbReference>
<evidence type="ECO:0000256" key="1">
    <source>
        <dbReference type="ARBA" id="ARBA00001946"/>
    </source>
</evidence>
<evidence type="ECO:0000256" key="8">
    <source>
        <dbReference type="ARBA" id="ARBA00023118"/>
    </source>
</evidence>
<accession>A0A0W0VJ29</accession>
<comment type="function">
    <text evidence="9">CRISPR (clustered regularly interspaced short palindromic repeat), is an adaptive immune system that provides protection against mobile genetic elements (viruses, transposable elements and conjugative plasmids). CRISPR clusters contain sequences complementary to antecedent mobile elements and target invading nucleic acids. CRISPR clusters are transcribed and processed into CRISPR RNA (crRNA). Functions as a ssRNA-specific endoribonuclease. Involved in the integration of spacer DNA into the CRISPR cassette.</text>
</comment>
<feature type="binding site" evidence="9">
    <location>
        <position position="14"/>
    </location>
    <ligand>
        <name>Mg(2+)</name>
        <dbReference type="ChEBI" id="CHEBI:18420"/>
        <note>catalytic</note>
    </ligand>
</feature>
<evidence type="ECO:0000256" key="9">
    <source>
        <dbReference type="HAMAP-Rule" id="MF_01471"/>
    </source>
</evidence>
<evidence type="ECO:0000313" key="10">
    <source>
        <dbReference type="EMBL" id="KTD20110.1"/>
    </source>
</evidence>
<evidence type="ECO:0000256" key="7">
    <source>
        <dbReference type="ARBA" id="ARBA00022842"/>
    </source>
</evidence>
<gene>
    <name evidence="9 10" type="primary">cas2</name>
    <name evidence="10" type="ORF">Llon_1731</name>
</gene>
<keyword evidence="11" id="KW-1185">Reference proteome</keyword>
<dbReference type="GO" id="GO:0046872">
    <property type="term" value="F:metal ion binding"/>
    <property type="evidence" value="ECO:0007669"/>
    <property type="project" value="UniProtKB-UniRule"/>
</dbReference>
<evidence type="ECO:0000256" key="3">
    <source>
        <dbReference type="ARBA" id="ARBA00022722"/>
    </source>
</evidence>
<dbReference type="RefSeq" id="WP_058529720.1">
    <property type="nucleotide sequence ID" value="NZ_CAAAHZ010000009.1"/>
</dbReference>
<dbReference type="NCBIfam" id="TIGR01573">
    <property type="entry name" value="cas2"/>
    <property type="match status" value="1"/>
</dbReference>
<dbReference type="InterPro" id="IPR019199">
    <property type="entry name" value="Virulence_VapD/CRISPR_Cas2"/>
</dbReference>
<evidence type="ECO:0000256" key="6">
    <source>
        <dbReference type="ARBA" id="ARBA00022801"/>
    </source>
</evidence>
<comment type="caution">
    <text evidence="10">The sequence shown here is derived from an EMBL/GenBank/DDBJ whole genome shotgun (WGS) entry which is preliminary data.</text>
</comment>
<comment type="similarity">
    <text evidence="2 9">Belongs to the CRISPR-associated endoribonuclease Cas2 protein family.</text>
</comment>
<evidence type="ECO:0000256" key="5">
    <source>
        <dbReference type="ARBA" id="ARBA00022759"/>
    </source>
</evidence>
<comment type="cofactor">
    <cofactor evidence="1 9">
        <name>Mg(2+)</name>
        <dbReference type="ChEBI" id="CHEBI:18420"/>
    </cofactor>
</comment>
<dbReference type="GO" id="GO:0043571">
    <property type="term" value="P:maintenance of CRISPR repeat elements"/>
    <property type="evidence" value="ECO:0007669"/>
    <property type="project" value="UniProtKB-UniRule"/>
</dbReference>
<keyword evidence="6 9" id="KW-0378">Hydrolase</keyword>
<keyword evidence="4 9" id="KW-0479">Metal-binding</keyword>
<dbReference type="Proteomes" id="UP000054997">
    <property type="component" value="Unassembled WGS sequence"/>
</dbReference>
<protein>
    <recommendedName>
        <fullName evidence="9">CRISPR-associated endoribonuclease Cas2</fullName>
        <ecNumber evidence="9">3.1.-.-</ecNumber>
    </recommendedName>
</protein>
<dbReference type="EC" id="3.1.-.-" evidence="9"/>
<dbReference type="EMBL" id="LNYK01000030">
    <property type="protein sequence ID" value="KTD20110.1"/>
    <property type="molecule type" value="Genomic_DNA"/>
</dbReference>
<dbReference type="HAMAP" id="MF_01471">
    <property type="entry name" value="Cas2"/>
    <property type="match status" value="1"/>
</dbReference>
<dbReference type="STRING" id="45068.Llon_1731"/>
<dbReference type="GO" id="GO:0016787">
    <property type="term" value="F:hydrolase activity"/>
    <property type="evidence" value="ECO:0007669"/>
    <property type="project" value="UniProtKB-KW"/>
</dbReference>
<sequence length="99" mass="11805">MQIRLYKEYIVSYDIRDNSIRRTIYERLKDIGLTPVQKSVFWGYLNEPEKRYLTNVLKKELAKQDTAFITPCKLAQDYEVNLINLELDELRKPDGHIIV</sequence>